<evidence type="ECO:0000313" key="2">
    <source>
        <dbReference type="Proteomes" id="UP001430953"/>
    </source>
</evidence>
<evidence type="ECO:0000313" key="1">
    <source>
        <dbReference type="EMBL" id="KAL0133233.1"/>
    </source>
</evidence>
<protein>
    <submittedName>
        <fullName evidence="1">Uncharacterized protein</fullName>
    </submittedName>
</protein>
<proteinExistence type="predicted"/>
<dbReference type="EMBL" id="JADYXP020000001">
    <property type="protein sequence ID" value="KAL0133233.1"/>
    <property type="molecule type" value="Genomic_DNA"/>
</dbReference>
<gene>
    <name evidence="1" type="ORF">PUN28_000775</name>
</gene>
<keyword evidence="2" id="KW-1185">Reference proteome</keyword>
<dbReference type="AlphaFoldDB" id="A0AAW2H1E4"/>
<reference evidence="1 2" key="1">
    <citation type="submission" date="2023-03" db="EMBL/GenBank/DDBJ databases">
        <title>High recombination rates correlate with genetic variation in Cardiocondyla obscurior ants.</title>
        <authorList>
            <person name="Errbii M."/>
        </authorList>
    </citation>
    <scope>NUCLEOTIDE SEQUENCE [LARGE SCALE GENOMIC DNA]</scope>
    <source>
        <strain evidence="1">Alpha-2009</strain>
        <tissue evidence="1">Whole body</tissue>
    </source>
</reference>
<name>A0AAW2H1E4_9HYME</name>
<dbReference type="Proteomes" id="UP001430953">
    <property type="component" value="Unassembled WGS sequence"/>
</dbReference>
<accession>A0AAW2H1E4</accession>
<organism evidence="1 2">
    <name type="scientific">Cardiocondyla obscurior</name>
    <dbReference type="NCBI Taxonomy" id="286306"/>
    <lineage>
        <taxon>Eukaryota</taxon>
        <taxon>Metazoa</taxon>
        <taxon>Ecdysozoa</taxon>
        <taxon>Arthropoda</taxon>
        <taxon>Hexapoda</taxon>
        <taxon>Insecta</taxon>
        <taxon>Pterygota</taxon>
        <taxon>Neoptera</taxon>
        <taxon>Endopterygota</taxon>
        <taxon>Hymenoptera</taxon>
        <taxon>Apocrita</taxon>
        <taxon>Aculeata</taxon>
        <taxon>Formicoidea</taxon>
        <taxon>Formicidae</taxon>
        <taxon>Myrmicinae</taxon>
        <taxon>Cardiocondyla</taxon>
    </lineage>
</organism>
<sequence>MNSVMPYTPRYLKCHKIEICPMGYDKVIVSVLRFNIIINHMKWAISHVSNQHKIYGKVKLAGAPCPLRFLWVLGGLSTNK</sequence>
<comment type="caution">
    <text evidence="1">The sequence shown here is derived from an EMBL/GenBank/DDBJ whole genome shotgun (WGS) entry which is preliminary data.</text>
</comment>